<dbReference type="EMBL" id="JBHSNS010000001">
    <property type="protein sequence ID" value="MFC5727618.1"/>
    <property type="molecule type" value="Genomic_DNA"/>
</dbReference>
<evidence type="ECO:0000313" key="6">
    <source>
        <dbReference type="Proteomes" id="UP001596072"/>
    </source>
</evidence>
<dbReference type="InterPro" id="IPR050546">
    <property type="entry name" value="Glycosyl_Hydrlase_16"/>
</dbReference>
<evidence type="ECO:0000256" key="3">
    <source>
        <dbReference type="SAM" id="SignalP"/>
    </source>
</evidence>
<sequence>MRTGKIVVVVLLSLLGTFIQLGAGGAHAGGSARPVVDRVIEQQSTVVFRGRARPRARVHLQVRGTDRWVTKRSTRATARGRFRIEIRYPARTRAYRVVSNRRASAVRRVSPPTPTPVSPTPEPAPKPVSPTPAPAPVDDCGPRPRKASGGYWSCTFLDEFDGATLDRSKWLVQETSFSAMTSENADCYVDSADTLKVEGGTLRLTANRLLEPFTCHSPLGDFESTSTASTITTRDRFIQTYGRFAFRAKMPDTAGIPGPHSALWLYPQDHTYGKWPHSGEIDVAEWFSAAPENVYPSVHYEGETWPESTGFDCPMPTASTDFHTYAVEWTPTVMRFYYDDKLCYSHSWTPSGLTAPAPFDHPFYLVLTQYWGGQWNAPDERTPASATLTVDWARAWK</sequence>
<dbReference type="InterPro" id="IPR000757">
    <property type="entry name" value="Beta-glucanase-like"/>
</dbReference>
<name>A0ABW0ZBR3_9ACTN</name>
<dbReference type="PANTHER" id="PTHR10963">
    <property type="entry name" value="GLYCOSYL HYDROLASE-RELATED"/>
    <property type="match status" value="1"/>
</dbReference>
<dbReference type="PROSITE" id="PS51762">
    <property type="entry name" value="GH16_2"/>
    <property type="match status" value="1"/>
</dbReference>
<feature type="compositionally biased region" description="Pro residues" evidence="2">
    <location>
        <begin position="111"/>
        <end position="135"/>
    </location>
</feature>
<dbReference type="Pfam" id="PF00722">
    <property type="entry name" value="Glyco_hydro_16"/>
    <property type="match status" value="1"/>
</dbReference>
<dbReference type="PANTHER" id="PTHR10963:SF55">
    <property type="entry name" value="GLYCOSIDE HYDROLASE FAMILY 16 PROTEIN"/>
    <property type="match status" value="1"/>
</dbReference>
<dbReference type="RefSeq" id="WP_136436867.1">
    <property type="nucleotide sequence ID" value="NZ_JBHSNS010000001.1"/>
</dbReference>
<comment type="similarity">
    <text evidence="1">Belongs to the glycosyl hydrolase 16 family.</text>
</comment>
<feature type="signal peptide" evidence="3">
    <location>
        <begin position="1"/>
        <end position="28"/>
    </location>
</feature>
<feature type="domain" description="GH16" evidence="4">
    <location>
        <begin position="113"/>
        <end position="397"/>
    </location>
</feature>
<keyword evidence="6" id="KW-1185">Reference proteome</keyword>
<evidence type="ECO:0000256" key="1">
    <source>
        <dbReference type="ARBA" id="ARBA00006865"/>
    </source>
</evidence>
<organism evidence="5 6">
    <name type="scientific">Nocardioides vastitatis</name>
    <dbReference type="NCBI Taxonomy" id="2568655"/>
    <lineage>
        <taxon>Bacteria</taxon>
        <taxon>Bacillati</taxon>
        <taxon>Actinomycetota</taxon>
        <taxon>Actinomycetes</taxon>
        <taxon>Propionibacteriales</taxon>
        <taxon>Nocardioidaceae</taxon>
        <taxon>Nocardioides</taxon>
    </lineage>
</organism>
<evidence type="ECO:0000256" key="2">
    <source>
        <dbReference type="SAM" id="MobiDB-lite"/>
    </source>
</evidence>
<dbReference type="CDD" id="cd08023">
    <property type="entry name" value="GH16_laminarinase_like"/>
    <property type="match status" value="1"/>
</dbReference>
<dbReference type="Proteomes" id="UP001596072">
    <property type="component" value="Unassembled WGS sequence"/>
</dbReference>
<protein>
    <submittedName>
        <fullName evidence="5">Family 16 glycosylhydrolase</fullName>
    </submittedName>
</protein>
<accession>A0ABW0ZBR3</accession>
<evidence type="ECO:0000259" key="4">
    <source>
        <dbReference type="PROSITE" id="PS51762"/>
    </source>
</evidence>
<evidence type="ECO:0000313" key="5">
    <source>
        <dbReference type="EMBL" id="MFC5727618.1"/>
    </source>
</evidence>
<gene>
    <name evidence="5" type="ORF">ACFPQB_01720</name>
</gene>
<keyword evidence="3" id="KW-0732">Signal</keyword>
<feature type="region of interest" description="Disordered" evidence="2">
    <location>
        <begin position="102"/>
        <end position="145"/>
    </location>
</feature>
<dbReference type="InterPro" id="IPR013320">
    <property type="entry name" value="ConA-like_dom_sf"/>
</dbReference>
<reference evidence="6" key="1">
    <citation type="journal article" date="2019" name="Int. J. Syst. Evol. Microbiol.">
        <title>The Global Catalogue of Microorganisms (GCM) 10K type strain sequencing project: providing services to taxonomists for standard genome sequencing and annotation.</title>
        <authorList>
            <consortium name="The Broad Institute Genomics Platform"/>
            <consortium name="The Broad Institute Genome Sequencing Center for Infectious Disease"/>
            <person name="Wu L."/>
            <person name="Ma J."/>
        </authorList>
    </citation>
    <scope>NUCLEOTIDE SEQUENCE [LARGE SCALE GENOMIC DNA]</scope>
    <source>
        <strain evidence="6">YIM 94188</strain>
    </source>
</reference>
<dbReference type="Gene3D" id="2.60.120.200">
    <property type="match status" value="1"/>
</dbReference>
<proteinExistence type="inferred from homology"/>
<feature type="chain" id="PRO_5047500962" evidence="3">
    <location>
        <begin position="29"/>
        <end position="397"/>
    </location>
</feature>
<comment type="caution">
    <text evidence="5">The sequence shown here is derived from an EMBL/GenBank/DDBJ whole genome shotgun (WGS) entry which is preliminary data.</text>
</comment>
<dbReference type="SUPFAM" id="SSF49899">
    <property type="entry name" value="Concanavalin A-like lectins/glucanases"/>
    <property type="match status" value="1"/>
</dbReference>